<dbReference type="EMBL" id="CADEAL010002035">
    <property type="protein sequence ID" value="CAB1437511.1"/>
    <property type="molecule type" value="Genomic_DNA"/>
</dbReference>
<protein>
    <submittedName>
        <fullName evidence="2">Uncharacterized protein</fullName>
    </submittedName>
</protein>
<name>A0A9N7URF5_PLEPL</name>
<dbReference type="AlphaFoldDB" id="A0A9N7URF5"/>
<evidence type="ECO:0000256" key="1">
    <source>
        <dbReference type="SAM" id="MobiDB-lite"/>
    </source>
</evidence>
<sequence length="215" mass="23633">MYLLKPPVFFPTVEVHLSNLRPSAFHQFLACSPPKCAGPLFTIDRRDGCKCVQAGLYCGIFLLGALMSREPRLTNAISTGTRGETRETGVHKKTQIKGCSLCSVSPVLDWNGRNVAGRPTGPPSLLPLMNFKRPFSFKAGCWLIACRLAEHSGKRREREEDERSTGRREGGVGTASWHLDGTGYWMSLTVRDNRTLCMGSCSRSVVDPGTGVETK</sequence>
<keyword evidence="3" id="KW-1185">Reference proteome</keyword>
<feature type="compositionally biased region" description="Basic and acidic residues" evidence="1">
    <location>
        <begin position="154"/>
        <end position="170"/>
    </location>
</feature>
<comment type="caution">
    <text evidence="2">The sequence shown here is derived from an EMBL/GenBank/DDBJ whole genome shotgun (WGS) entry which is preliminary data.</text>
</comment>
<proteinExistence type="predicted"/>
<reference evidence="2" key="1">
    <citation type="submission" date="2020-03" db="EMBL/GenBank/DDBJ databases">
        <authorList>
            <person name="Weist P."/>
        </authorList>
    </citation>
    <scope>NUCLEOTIDE SEQUENCE</scope>
</reference>
<feature type="region of interest" description="Disordered" evidence="1">
    <location>
        <begin position="154"/>
        <end position="174"/>
    </location>
</feature>
<gene>
    <name evidence="2" type="ORF">PLEPLA_LOCUS25480</name>
</gene>
<evidence type="ECO:0000313" key="2">
    <source>
        <dbReference type="EMBL" id="CAB1437511.1"/>
    </source>
</evidence>
<organism evidence="2 3">
    <name type="scientific">Pleuronectes platessa</name>
    <name type="common">European plaice</name>
    <dbReference type="NCBI Taxonomy" id="8262"/>
    <lineage>
        <taxon>Eukaryota</taxon>
        <taxon>Metazoa</taxon>
        <taxon>Chordata</taxon>
        <taxon>Craniata</taxon>
        <taxon>Vertebrata</taxon>
        <taxon>Euteleostomi</taxon>
        <taxon>Actinopterygii</taxon>
        <taxon>Neopterygii</taxon>
        <taxon>Teleostei</taxon>
        <taxon>Neoteleostei</taxon>
        <taxon>Acanthomorphata</taxon>
        <taxon>Carangaria</taxon>
        <taxon>Pleuronectiformes</taxon>
        <taxon>Pleuronectoidei</taxon>
        <taxon>Pleuronectidae</taxon>
        <taxon>Pleuronectes</taxon>
    </lineage>
</organism>
<evidence type="ECO:0000313" key="3">
    <source>
        <dbReference type="Proteomes" id="UP001153269"/>
    </source>
</evidence>
<accession>A0A9N7URF5</accession>
<dbReference type="Proteomes" id="UP001153269">
    <property type="component" value="Unassembled WGS sequence"/>
</dbReference>